<dbReference type="Gene3D" id="2.60.40.10">
    <property type="entry name" value="Immunoglobulins"/>
    <property type="match status" value="2"/>
</dbReference>
<proteinExistence type="predicted"/>
<feature type="region of interest" description="Disordered" evidence="2">
    <location>
        <begin position="141"/>
        <end position="209"/>
    </location>
</feature>
<dbReference type="InterPro" id="IPR015202">
    <property type="entry name" value="GO-like_E_set"/>
</dbReference>
<dbReference type="InParanoid" id="D8UHA9"/>
<evidence type="ECO:0000256" key="2">
    <source>
        <dbReference type="SAM" id="MobiDB-lite"/>
    </source>
</evidence>
<dbReference type="CDD" id="cd02851">
    <property type="entry name" value="E_set_GO_C"/>
    <property type="match status" value="2"/>
</dbReference>
<dbReference type="KEGG" id="vcn:VOLCADRAFT_121669"/>
<feature type="compositionally biased region" description="Polar residues" evidence="2">
    <location>
        <begin position="43"/>
        <end position="62"/>
    </location>
</feature>
<dbReference type="SUPFAM" id="SSF81296">
    <property type="entry name" value="E set domains"/>
    <property type="match status" value="2"/>
</dbReference>
<feature type="compositionally biased region" description="Low complexity" evidence="2">
    <location>
        <begin position="199"/>
        <end position="209"/>
    </location>
</feature>
<sequence>MMLPAYSPRFVPLVLLLLLLLTSITCNASLASPRRQVHLASSLATSDESSADPTAALSPSRQRQFRDLVSPGGRRLLEAAAYALDNARSVTAAPEDRRQIAPSRLLQRSSALDLNLRMVDRDETASVLGDITNAGMLARTYLQLPPSPPRPPRPPPPSPKPPPPSPRPMPPSPVPPSPFPSPQPPSPAPSPPKPPASPPYNSSSDDYATDASDVFVPFRNDGPVSLPLLMDNYPEANGQWVLKAVGNVVAVHMSLIPGTDKFFFMERPSGRHPDRSSNIVGYYDYLTNRFTNINYTDSVFCAGHTVTQDGHVMIVGGHISKSGYGDGLKAVRILSRRTATLYRITNMSYPRWYPTATLLPSGKVTIMGGTVLPGAGSAKNPIYEIWDPANPTQLDVRRQSAGLVSQTKDIYYPNTYVLPTGDLLIMCAAYGEITEPLSGTLRTVLPSWSNVAGDLQLEYPYAGTSVMLPLTPYNNYTPEVVVFGGQYDKARINTTASRLALRLKVSYNATTNLYSFGGGWTAEKMPLPRVMGDAVVLPNGKVVVLNGAVLGVPLLFIMLCYTTYHMGEVRYWWTTPGGISKSPTSFAEYRIEVFRPPCWFNVTAKPQIISMDAATWDEYDSVNVMQYGEPFALQYSMFYANDTVTSAVLVSPGSTTHSTNMNQRVVGLEILAQDVDARRLVLNGPPDINIAPPGWYMLFLLNGDVYGQSAWVRLPVSDFCSTCLIGASHLSATCRTIHIMARSNRVTPGASHKPPSRPPPRKPSPPPPKPPPPSSPPPNSPPSPRPPSPQPSPPKPPASPPYNATSDDEGPGPSDGNSSTPGDGNVNLPIVPDNQPDAYGQWILKAVGNVVAVHLCMVPGTDKFFFMERPSGRHPDGGNNIAGYYDYLTNRFTNVNYTDSVFCAGHTVTQDGHVMVVGGHIAKSGYADGLKGVRIFSRRTLTFKRITSMSYPRWYPTATLLPSGKVTIMGGTVLPGAGTGKNPIYEIWDPANPTVLITRNQSNGLVTKTNDIYYPNTYVLPTGDLFIFCNRYGEITEPMTGTVRTTLPSWSTVAKGIFTEYPFTGTSVMLPLTPDNGYTPEVVYFGGQFSYGWINTTASRLALRIKVVYDPATRNYTFGDGWTAEKMPLPRVMGDAVVLPNGKVVVLNGAVKGLAGDSASGGVAKANEPNLWPVLYDPDAPSGSRMRLMSRSMIPRLYHSTVSLTTDGSLLVAGCDRCDKYWWTTPGGISKSPTSFAEYRIEVFRPPCWFNVTAKPQIISMDDATWDEYDGVNVMQYGEPFALQYSMFYATDSVTSAVLVSPSSTTHSTNMNQRVVGLEILAQDVDARRLVLNGPPDINIAPPGWYMLFLLNGDVYGQSAWVRLPGTAPRLDDFFATLK</sequence>
<dbReference type="InterPro" id="IPR006652">
    <property type="entry name" value="Kelch_1"/>
</dbReference>
<feature type="compositionally biased region" description="Pro residues" evidence="2">
    <location>
        <begin position="145"/>
        <end position="198"/>
    </location>
</feature>
<protein>
    <submittedName>
        <fullName evidence="6">Glyoxal or galactose oxidase</fullName>
    </submittedName>
</protein>
<feature type="region of interest" description="Disordered" evidence="2">
    <location>
        <begin position="43"/>
        <end position="63"/>
    </location>
</feature>
<evidence type="ECO:0000256" key="3">
    <source>
        <dbReference type="SAM" id="SignalP"/>
    </source>
</evidence>
<dbReference type="InterPro" id="IPR037293">
    <property type="entry name" value="Gal_Oxidase_central_sf"/>
</dbReference>
<dbReference type="InterPro" id="IPR009880">
    <property type="entry name" value="Glyoxal_oxidase_N"/>
</dbReference>
<name>D8UHA9_VOLCA</name>
<feature type="domain" description="Galactose oxidase-like Early set" evidence="5">
    <location>
        <begin position="1275"/>
        <end position="1363"/>
    </location>
</feature>
<evidence type="ECO:0000313" key="7">
    <source>
        <dbReference type="Proteomes" id="UP000001058"/>
    </source>
</evidence>
<organism evidence="7">
    <name type="scientific">Volvox carteri f. nagariensis</name>
    <dbReference type="NCBI Taxonomy" id="3068"/>
    <lineage>
        <taxon>Eukaryota</taxon>
        <taxon>Viridiplantae</taxon>
        <taxon>Chlorophyta</taxon>
        <taxon>core chlorophytes</taxon>
        <taxon>Chlorophyceae</taxon>
        <taxon>CS clade</taxon>
        <taxon>Chlamydomonadales</taxon>
        <taxon>Volvocaceae</taxon>
        <taxon>Volvox</taxon>
    </lineage>
</organism>
<reference evidence="6 7" key="1">
    <citation type="journal article" date="2010" name="Science">
        <title>Genomic analysis of organismal complexity in the multicellular green alga Volvox carteri.</title>
        <authorList>
            <person name="Prochnik S.E."/>
            <person name="Umen J."/>
            <person name="Nedelcu A.M."/>
            <person name="Hallmann A."/>
            <person name="Miller S.M."/>
            <person name="Nishii I."/>
            <person name="Ferris P."/>
            <person name="Kuo A."/>
            <person name="Mitros T."/>
            <person name="Fritz-Laylin L.K."/>
            <person name="Hellsten U."/>
            <person name="Chapman J."/>
            <person name="Simakov O."/>
            <person name="Rensing S.A."/>
            <person name="Terry A."/>
            <person name="Pangilinan J."/>
            <person name="Kapitonov V."/>
            <person name="Jurka J."/>
            <person name="Salamov A."/>
            <person name="Shapiro H."/>
            <person name="Schmutz J."/>
            <person name="Grimwood J."/>
            <person name="Lindquist E."/>
            <person name="Lucas S."/>
            <person name="Grigoriev I.V."/>
            <person name="Schmitt R."/>
            <person name="Kirk D."/>
            <person name="Rokhsar D.S."/>
        </authorList>
    </citation>
    <scope>NUCLEOTIDE SEQUENCE [LARGE SCALE GENOMIC DNA]</scope>
    <source>
        <strain evidence="7">f. Nagariensis / Eve</strain>
    </source>
</reference>
<dbReference type="InterPro" id="IPR013783">
    <property type="entry name" value="Ig-like_fold"/>
</dbReference>
<evidence type="ECO:0000313" key="6">
    <source>
        <dbReference type="EMBL" id="EFJ40872.1"/>
    </source>
</evidence>
<dbReference type="GeneID" id="9623129"/>
<dbReference type="SUPFAM" id="SSF50965">
    <property type="entry name" value="Galactose oxidase, central domain"/>
    <property type="match status" value="2"/>
</dbReference>
<feature type="domain" description="Galactose oxidase-like Early set" evidence="5">
    <location>
        <begin position="624"/>
        <end position="713"/>
    </location>
</feature>
<gene>
    <name evidence="6" type="ORF">VOLCADRAFT_121669</name>
</gene>
<feature type="domain" description="Glyoxal oxidase N-terminal" evidence="4">
    <location>
        <begin position="885"/>
        <end position="1247"/>
    </location>
</feature>
<dbReference type="PRINTS" id="PR01217">
    <property type="entry name" value="PRICHEXTENSN"/>
</dbReference>
<keyword evidence="1 3" id="KW-0732">Signal</keyword>
<dbReference type="STRING" id="3068.D8UHA9"/>
<dbReference type="EMBL" id="GL378405">
    <property type="protein sequence ID" value="EFJ40872.1"/>
    <property type="molecule type" value="Genomic_DNA"/>
</dbReference>
<evidence type="ECO:0000259" key="4">
    <source>
        <dbReference type="Pfam" id="PF07250"/>
    </source>
</evidence>
<feature type="region of interest" description="Disordered" evidence="2">
    <location>
        <begin position="743"/>
        <end position="833"/>
    </location>
</feature>
<feature type="domain" description="Glyoxal oxidase N-terminal" evidence="4">
    <location>
        <begin position="283"/>
        <end position="551"/>
    </location>
</feature>
<evidence type="ECO:0000259" key="5">
    <source>
        <dbReference type="Pfam" id="PF09118"/>
    </source>
</evidence>
<dbReference type="InterPro" id="IPR011043">
    <property type="entry name" value="Gal_Oxase/kelch_b-propeller"/>
</dbReference>
<dbReference type="PANTHER" id="PTHR32208:SF21">
    <property type="entry name" value="LOW QUALITY PROTEIN: ALDEHYDE OXIDASE GLOX-LIKE"/>
    <property type="match status" value="1"/>
</dbReference>
<evidence type="ECO:0000256" key="1">
    <source>
        <dbReference type="ARBA" id="ARBA00022729"/>
    </source>
</evidence>
<feature type="chain" id="PRO_5003124494" evidence="3">
    <location>
        <begin position="29"/>
        <end position="1379"/>
    </location>
</feature>
<feature type="signal peptide" evidence="3">
    <location>
        <begin position="1"/>
        <end position="28"/>
    </location>
</feature>
<feature type="compositionally biased region" description="Pro residues" evidence="2">
    <location>
        <begin position="756"/>
        <end position="800"/>
    </location>
</feature>
<dbReference type="Proteomes" id="UP000001058">
    <property type="component" value="Unassembled WGS sequence"/>
</dbReference>
<dbReference type="Pfam" id="PF09118">
    <property type="entry name" value="GO-like_E_set"/>
    <property type="match status" value="2"/>
</dbReference>
<dbReference type="eggNOG" id="ENOG502QPS4">
    <property type="taxonomic scope" value="Eukaryota"/>
</dbReference>
<dbReference type="SMART" id="SM00612">
    <property type="entry name" value="Kelch"/>
    <property type="match status" value="2"/>
</dbReference>
<dbReference type="InterPro" id="IPR014756">
    <property type="entry name" value="Ig_E-set"/>
</dbReference>
<dbReference type="PANTHER" id="PTHR32208">
    <property type="entry name" value="SECRETED PROTEIN-RELATED"/>
    <property type="match status" value="1"/>
</dbReference>
<accession>D8UHA9</accession>
<dbReference type="RefSeq" id="XP_002958032.1">
    <property type="nucleotide sequence ID" value="XM_002957986.1"/>
</dbReference>
<dbReference type="Gene3D" id="2.130.10.80">
    <property type="entry name" value="Galactose oxidase/kelch, beta-propeller"/>
    <property type="match status" value="2"/>
</dbReference>
<dbReference type="OrthoDB" id="2019572at2759"/>
<keyword evidence="7" id="KW-1185">Reference proteome</keyword>
<dbReference type="Pfam" id="PF07250">
    <property type="entry name" value="Glyoxal_oxid_N"/>
    <property type="match status" value="2"/>
</dbReference>